<dbReference type="EMBL" id="VWOX01000011">
    <property type="protein sequence ID" value="KAA5541061.1"/>
    <property type="molecule type" value="Genomic_DNA"/>
</dbReference>
<dbReference type="InterPro" id="IPR008988">
    <property type="entry name" value="Transcriptional_repressor_C"/>
</dbReference>
<dbReference type="PANTHER" id="PTHR12835">
    <property type="entry name" value="BIOTIN PROTEIN LIGASE"/>
    <property type="match status" value="1"/>
</dbReference>
<evidence type="ECO:0000256" key="1">
    <source>
        <dbReference type="ARBA" id="ARBA00022598"/>
    </source>
</evidence>
<name>A0A5M6D0P7_9BACT</name>
<evidence type="ECO:0000256" key="4">
    <source>
        <dbReference type="ARBA" id="ARBA00023267"/>
    </source>
</evidence>
<keyword evidence="3" id="KW-0067">ATP-binding</keyword>
<evidence type="ECO:0000256" key="3">
    <source>
        <dbReference type="ARBA" id="ARBA00022840"/>
    </source>
</evidence>
<evidence type="ECO:0000256" key="6">
    <source>
        <dbReference type="ARBA" id="ARBA00047846"/>
    </source>
</evidence>
<dbReference type="GO" id="GO:0005524">
    <property type="term" value="F:ATP binding"/>
    <property type="evidence" value="ECO:0007669"/>
    <property type="project" value="UniProtKB-KW"/>
</dbReference>
<dbReference type="GO" id="GO:0004077">
    <property type="term" value="F:biotin--[biotin carboxyl-carrier protein] ligase activity"/>
    <property type="evidence" value="ECO:0007669"/>
    <property type="project" value="UniProtKB-EC"/>
</dbReference>
<keyword evidence="2" id="KW-0547">Nucleotide-binding</keyword>
<dbReference type="InterPro" id="IPR004408">
    <property type="entry name" value="Biotin_CoA_COase_ligase"/>
</dbReference>
<dbReference type="PROSITE" id="PS51733">
    <property type="entry name" value="BPL_LPL_CATALYTIC"/>
    <property type="match status" value="1"/>
</dbReference>
<evidence type="ECO:0000256" key="5">
    <source>
        <dbReference type="ARBA" id="ARBA00024227"/>
    </source>
</evidence>
<keyword evidence="9" id="KW-1185">Reference proteome</keyword>
<evidence type="ECO:0000313" key="9">
    <source>
        <dbReference type="Proteomes" id="UP000324479"/>
    </source>
</evidence>
<dbReference type="SUPFAM" id="SSF50037">
    <property type="entry name" value="C-terminal domain of transcriptional repressors"/>
    <property type="match status" value="1"/>
</dbReference>
<keyword evidence="1 8" id="KW-0436">Ligase</keyword>
<accession>A0A5M6D0P7</accession>
<dbReference type="CDD" id="cd16442">
    <property type="entry name" value="BPL"/>
    <property type="match status" value="1"/>
</dbReference>
<dbReference type="InterPro" id="IPR045864">
    <property type="entry name" value="aa-tRNA-synth_II/BPL/LPL"/>
</dbReference>
<dbReference type="PANTHER" id="PTHR12835:SF5">
    <property type="entry name" value="BIOTIN--PROTEIN LIGASE"/>
    <property type="match status" value="1"/>
</dbReference>
<dbReference type="InterPro" id="IPR004143">
    <property type="entry name" value="BPL_LPL_catalytic"/>
</dbReference>
<evidence type="ECO:0000313" key="8">
    <source>
        <dbReference type="EMBL" id="KAA5541061.1"/>
    </source>
</evidence>
<dbReference type="NCBIfam" id="TIGR00121">
    <property type="entry name" value="birA_ligase"/>
    <property type="match status" value="1"/>
</dbReference>
<dbReference type="Proteomes" id="UP000324479">
    <property type="component" value="Unassembled WGS sequence"/>
</dbReference>
<organism evidence="8 9">
    <name type="scientific">Roseiconus nitratireducens</name>
    <dbReference type="NCBI Taxonomy" id="2605748"/>
    <lineage>
        <taxon>Bacteria</taxon>
        <taxon>Pseudomonadati</taxon>
        <taxon>Planctomycetota</taxon>
        <taxon>Planctomycetia</taxon>
        <taxon>Pirellulales</taxon>
        <taxon>Pirellulaceae</taxon>
        <taxon>Roseiconus</taxon>
    </lineage>
</organism>
<keyword evidence="4" id="KW-0092">Biotin</keyword>
<gene>
    <name evidence="8" type="ORF">FYK55_19390</name>
</gene>
<comment type="catalytic activity">
    <reaction evidence="6">
        <text>biotin + L-lysyl-[protein] + ATP = N(6)-biotinyl-L-lysyl-[protein] + AMP + diphosphate + H(+)</text>
        <dbReference type="Rhea" id="RHEA:11756"/>
        <dbReference type="Rhea" id="RHEA-COMP:9752"/>
        <dbReference type="Rhea" id="RHEA-COMP:10505"/>
        <dbReference type="ChEBI" id="CHEBI:15378"/>
        <dbReference type="ChEBI" id="CHEBI:29969"/>
        <dbReference type="ChEBI" id="CHEBI:30616"/>
        <dbReference type="ChEBI" id="CHEBI:33019"/>
        <dbReference type="ChEBI" id="CHEBI:57586"/>
        <dbReference type="ChEBI" id="CHEBI:83144"/>
        <dbReference type="ChEBI" id="CHEBI:456215"/>
        <dbReference type="EC" id="6.3.4.15"/>
    </reaction>
</comment>
<dbReference type="Pfam" id="PF02237">
    <property type="entry name" value="BPL_C"/>
    <property type="match status" value="1"/>
</dbReference>
<dbReference type="Pfam" id="PF03099">
    <property type="entry name" value="BPL_LplA_LipB"/>
    <property type="match status" value="1"/>
</dbReference>
<dbReference type="EC" id="6.3.4.15" evidence="5"/>
<feature type="domain" description="BPL/LPL catalytic" evidence="7">
    <location>
        <begin position="70"/>
        <end position="253"/>
    </location>
</feature>
<dbReference type="GO" id="GO:0005737">
    <property type="term" value="C:cytoplasm"/>
    <property type="evidence" value="ECO:0007669"/>
    <property type="project" value="TreeGrafter"/>
</dbReference>
<dbReference type="AlphaFoldDB" id="A0A5M6D0P7"/>
<sequence length="318" mass="33870">MRSSTSQQGCPGTLAGRRDAAAGRLRVHTLGFDGILDTVLECIGSVCPATRSVVRQSIDTGLIGSARYSDQTESTNRDAIAELQHPLSPPILPRLHLTDHQTAGRGRLGNRWQSAPMALTLTLTTKVDPANPASGILSLAVGVAVARAIEFVCAPCRIALKWPNDLCSGWLVDPAGRERHFQKLGGILIESTAPRRDVAVIGIGLNLEHVPSLRDGSATPPGSLSGLTGRPVHRPELLAAVLESLSQAVEELFDDPGPLMTEYRSRCLLIGSTVTLRQNATVVQGRCTGISDDGALEILCDGRRRTFRSGEVSQVRPG</sequence>
<dbReference type="Gene3D" id="2.30.30.100">
    <property type="match status" value="1"/>
</dbReference>
<dbReference type="InterPro" id="IPR003142">
    <property type="entry name" value="BPL_C"/>
</dbReference>
<evidence type="ECO:0000256" key="2">
    <source>
        <dbReference type="ARBA" id="ARBA00022741"/>
    </source>
</evidence>
<evidence type="ECO:0000259" key="7">
    <source>
        <dbReference type="PROSITE" id="PS51733"/>
    </source>
</evidence>
<comment type="caution">
    <text evidence="8">The sequence shown here is derived from an EMBL/GenBank/DDBJ whole genome shotgun (WGS) entry which is preliminary data.</text>
</comment>
<dbReference type="SUPFAM" id="SSF55681">
    <property type="entry name" value="Class II aaRS and biotin synthetases"/>
    <property type="match status" value="1"/>
</dbReference>
<proteinExistence type="predicted"/>
<reference evidence="8 9" key="1">
    <citation type="submission" date="2019-08" db="EMBL/GenBank/DDBJ databases">
        <authorList>
            <person name="Dhanesh K."/>
            <person name="Kumar G."/>
            <person name="Sasikala C."/>
            <person name="Venkata Ramana C."/>
        </authorList>
    </citation>
    <scope>NUCLEOTIDE SEQUENCE [LARGE SCALE GENOMIC DNA]</scope>
    <source>
        <strain evidence="8 9">JC645</strain>
    </source>
</reference>
<dbReference type="Gene3D" id="3.30.930.10">
    <property type="entry name" value="Bira Bifunctional Protein, Domain 2"/>
    <property type="match status" value="1"/>
</dbReference>
<protein>
    <recommendedName>
        <fullName evidence="5">biotin--[biotin carboxyl-carrier protein] ligase</fullName>
        <ecNumber evidence="5">6.3.4.15</ecNumber>
    </recommendedName>
</protein>